<comment type="catalytic activity">
    <reaction evidence="8">
        <text>ATP-dependent cleavage of peptide bonds with broad specificity.</text>
        <dbReference type="EC" id="3.4.25.2"/>
    </reaction>
</comment>
<proteinExistence type="inferred from homology"/>
<evidence type="ECO:0000313" key="10">
    <source>
        <dbReference type="Proteomes" id="UP001232973"/>
    </source>
</evidence>
<comment type="caution">
    <text evidence="9">The sequence shown here is derived from an EMBL/GenBank/DDBJ whole genome shotgun (WGS) entry which is preliminary data.</text>
</comment>
<keyword evidence="8" id="KW-0888">Threonine protease</keyword>
<keyword evidence="3 8" id="KW-0963">Cytoplasm</keyword>
<dbReference type="InterPro" id="IPR029055">
    <property type="entry name" value="Ntn_hydrolases_N"/>
</dbReference>
<dbReference type="PROSITE" id="PS51476">
    <property type="entry name" value="PROTEASOME_BETA_2"/>
    <property type="match status" value="1"/>
</dbReference>
<evidence type="ECO:0000256" key="8">
    <source>
        <dbReference type="HAMAP-Rule" id="MF_00248"/>
    </source>
</evidence>
<evidence type="ECO:0000256" key="5">
    <source>
        <dbReference type="ARBA" id="ARBA00022723"/>
    </source>
</evidence>
<dbReference type="Pfam" id="PF00227">
    <property type="entry name" value="Proteasome"/>
    <property type="match status" value="1"/>
</dbReference>
<dbReference type="EMBL" id="JAUSTP010000020">
    <property type="protein sequence ID" value="MDQ0190566.1"/>
    <property type="molecule type" value="Genomic_DNA"/>
</dbReference>
<reference evidence="9 10" key="1">
    <citation type="submission" date="2023-07" db="EMBL/GenBank/DDBJ databases">
        <title>Genomic Encyclopedia of Type Strains, Phase IV (KMG-IV): sequencing the most valuable type-strain genomes for metagenomic binning, comparative biology and taxonomic classification.</title>
        <authorList>
            <person name="Goeker M."/>
        </authorList>
    </citation>
    <scope>NUCLEOTIDE SEQUENCE [LARGE SCALE GENOMIC DNA]</scope>
    <source>
        <strain evidence="9 10">DSM 4006</strain>
    </source>
</reference>
<evidence type="ECO:0000256" key="1">
    <source>
        <dbReference type="ARBA" id="ARBA00004496"/>
    </source>
</evidence>
<keyword evidence="6 8" id="KW-0378">Hydrolase</keyword>
<dbReference type="NCBIfam" id="NF003964">
    <property type="entry name" value="PRK05456.1"/>
    <property type="match status" value="1"/>
</dbReference>
<dbReference type="GO" id="GO:0006508">
    <property type="term" value="P:proteolysis"/>
    <property type="evidence" value="ECO:0007669"/>
    <property type="project" value="UniProtKB-KW"/>
</dbReference>
<comment type="function">
    <text evidence="8">Protease subunit of a proteasome-like degradation complex believed to be a general protein degrading machinery.</text>
</comment>
<organism evidence="9 10">
    <name type="scientific">Alicyclobacillus cycloheptanicus</name>
    <dbReference type="NCBI Taxonomy" id="1457"/>
    <lineage>
        <taxon>Bacteria</taxon>
        <taxon>Bacillati</taxon>
        <taxon>Bacillota</taxon>
        <taxon>Bacilli</taxon>
        <taxon>Bacillales</taxon>
        <taxon>Alicyclobacillaceae</taxon>
        <taxon>Alicyclobacillus</taxon>
    </lineage>
</organism>
<dbReference type="InterPro" id="IPR001353">
    <property type="entry name" value="Proteasome_sua/b"/>
</dbReference>
<evidence type="ECO:0000256" key="7">
    <source>
        <dbReference type="ARBA" id="ARBA00023053"/>
    </source>
</evidence>
<dbReference type="PIRSF" id="PIRSF039093">
    <property type="entry name" value="HslV"/>
    <property type="match status" value="1"/>
</dbReference>
<dbReference type="GO" id="GO:0008233">
    <property type="term" value="F:peptidase activity"/>
    <property type="evidence" value="ECO:0007669"/>
    <property type="project" value="UniProtKB-KW"/>
</dbReference>
<dbReference type="Proteomes" id="UP001232973">
    <property type="component" value="Unassembled WGS sequence"/>
</dbReference>
<feature type="binding site" evidence="8">
    <location>
        <position position="164"/>
    </location>
    <ligand>
        <name>Na(+)</name>
        <dbReference type="ChEBI" id="CHEBI:29101"/>
    </ligand>
</feature>
<protein>
    <recommendedName>
        <fullName evidence="8">ATP-dependent protease subunit HslV</fullName>
        <ecNumber evidence="8">3.4.25.2</ecNumber>
    </recommendedName>
</protein>
<gene>
    <name evidence="8" type="primary">hslV</name>
    <name evidence="9" type="ORF">J2S03_002433</name>
</gene>
<keyword evidence="5 8" id="KW-0479">Metal-binding</keyword>
<evidence type="ECO:0000256" key="2">
    <source>
        <dbReference type="ARBA" id="ARBA00006053"/>
    </source>
</evidence>
<sequence>MNMELHGTTIFAMLRDKQGAMAGDGQVTLGNSMVMKHGARKVRRLYGNEVVAGFAGSVADAFTLFEKFEAKLEEYHGNLQRAAVELAKEWRTDKVLHKLEAMLLCMNRDHLFILSGGGEVIEPDDGICAIGSGGAYALAAGRALARNTSMEPAEIAEQALRIASEICVYTNDHIIVESLSSNG</sequence>
<name>A0ABT9XJU0_9BACL</name>
<feature type="active site" evidence="8">
    <location>
        <position position="8"/>
    </location>
</feature>
<evidence type="ECO:0000256" key="4">
    <source>
        <dbReference type="ARBA" id="ARBA00022670"/>
    </source>
</evidence>
<feature type="binding site" evidence="8">
    <location>
        <position position="167"/>
    </location>
    <ligand>
        <name>Na(+)</name>
        <dbReference type="ChEBI" id="CHEBI:29101"/>
    </ligand>
</feature>
<accession>A0ABT9XJU0</accession>
<keyword evidence="7 8" id="KW-0915">Sodium</keyword>
<dbReference type="InterPro" id="IPR023333">
    <property type="entry name" value="Proteasome_suB-type"/>
</dbReference>
<dbReference type="HAMAP" id="MF_00248">
    <property type="entry name" value="HslV"/>
    <property type="match status" value="1"/>
</dbReference>
<comment type="similarity">
    <text evidence="2 8">Belongs to the peptidase T1B family. HslV subfamily.</text>
</comment>
<keyword evidence="4 8" id="KW-0645">Protease</keyword>
<evidence type="ECO:0000256" key="3">
    <source>
        <dbReference type="ARBA" id="ARBA00022490"/>
    </source>
</evidence>
<dbReference type="CDD" id="cd01913">
    <property type="entry name" value="protease_HslV"/>
    <property type="match status" value="1"/>
</dbReference>
<keyword evidence="8" id="KW-0021">Allosteric enzyme</keyword>
<comment type="activity regulation">
    <text evidence="8">Allosterically activated by HslU binding.</text>
</comment>
<dbReference type="EC" id="3.4.25.2" evidence="8"/>
<dbReference type="NCBIfam" id="TIGR03692">
    <property type="entry name" value="ATP_dep_HslV"/>
    <property type="match status" value="1"/>
</dbReference>
<dbReference type="InterPro" id="IPR022281">
    <property type="entry name" value="ATP-dep_Prtase_HsIV_su"/>
</dbReference>
<evidence type="ECO:0000313" key="9">
    <source>
        <dbReference type="EMBL" id="MDQ0190566.1"/>
    </source>
</evidence>
<dbReference type="Gene3D" id="3.60.20.10">
    <property type="entry name" value="Glutamine Phosphoribosylpyrophosphate, subunit 1, domain 1"/>
    <property type="match status" value="1"/>
</dbReference>
<dbReference type="PANTHER" id="PTHR32194:SF0">
    <property type="entry name" value="ATP-DEPENDENT PROTEASE SUBUNIT HSLV"/>
    <property type="match status" value="1"/>
</dbReference>
<feature type="binding site" evidence="8">
    <location>
        <position position="170"/>
    </location>
    <ligand>
        <name>Na(+)</name>
        <dbReference type="ChEBI" id="CHEBI:29101"/>
    </ligand>
</feature>
<dbReference type="SUPFAM" id="SSF56235">
    <property type="entry name" value="N-terminal nucleophile aminohydrolases (Ntn hydrolases)"/>
    <property type="match status" value="1"/>
</dbReference>
<evidence type="ECO:0000256" key="6">
    <source>
        <dbReference type="ARBA" id="ARBA00022801"/>
    </source>
</evidence>
<comment type="subunit">
    <text evidence="8">A double ring-shaped homohexamer of HslV is capped on each side by a ring-shaped HslU homohexamer. The assembly of the HslU/HslV complex is dependent on binding of ATP.</text>
</comment>
<comment type="subcellular location">
    <subcellularLocation>
        <location evidence="1 8">Cytoplasm</location>
    </subcellularLocation>
</comment>
<keyword evidence="10" id="KW-1185">Reference proteome</keyword>
<dbReference type="PANTHER" id="PTHR32194">
    <property type="entry name" value="METALLOPROTEASE TLDD"/>
    <property type="match status" value="1"/>
</dbReference>